<keyword evidence="7" id="KW-0732">Signal</keyword>
<organism evidence="10 11">
    <name type="scientific">Porites lobata</name>
    <dbReference type="NCBI Taxonomy" id="104759"/>
    <lineage>
        <taxon>Eukaryota</taxon>
        <taxon>Metazoa</taxon>
        <taxon>Cnidaria</taxon>
        <taxon>Anthozoa</taxon>
        <taxon>Hexacorallia</taxon>
        <taxon>Scleractinia</taxon>
        <taxon>Fungiina</taxon>
        <taxon>Poritidae</taxon>
        <taxon>Porites</taxon>
    </lineage>
</organism>
<feature type="compositionally biased region" description="Low complexity" evidence="5">
    <location>
        <begin position="657"/>
        <end position="668"/>
    </location>
</feature>
<evidence type="ECO:0000256" key="6">
    <source>
        <dbReference type="SAM" id="Phobius"/>
    </source>
</evidence>
<feature type="domain" description="CUB" evidence="8">
    <location>
        <begin position="292"/>
        <end position="410"/>
    </location>
</feature>
<feature type="compositionally biased region" description="Polar residues" evidence="5">
    <location>
        <begin position="608"/>
        <end position="625"/>
    </location>
</feature>
<dbReference type="PROSITE" id="PS50102">
    <property type="entry name" value="RRM"/>
    <property type="match status" value="1"/>
</dbReference>
<feature type="domain" description="RRM" evidence="9">
    <location>
        <begin position="1789"/>
        <end position="1871"/>
    </location>
</feature>
<dbReference type="SMART" id="SM00360">
    <property type="entry name" value="RRM"/>
    <property type="match status" value="1"/>
</dbReference>
<evidence type="ECO:0000256" key="4">
    <source>
        <dbReference type="PROSITE-ProRule" id="PRU00176"/>
    </source>
</evidence>
<dbReference type="InterPro" id="IPR035914">
    <property type="entry name" value="Sperma_CUB_dom_sf"/>
</dbReference>
<keyword evidence="11" id="KW-1185">Reference proteome</keyword>
<evidence type="ECO:0000256" key="2">
    <source>
        <dbReference type="ARBA" id="ARBA00023157"/>
    </source>
</evidence>
<gene>
    <name evidence="10" type="ORF">PLOB_00017265</name>
</gene>
<keyword evidence="6" id="KW-1133">Transmembrane helix</keyword>
<feature type="region of interest" description="Disordered" evidence="5">
    <location>
        <begin position="797"/>
        <end position="832"/>
    </location>
</feature>
<dbReference type="InterPro" id="IPR032675">
    <property type="entry name" value="LRR_dom_sf"/>
</dbReference>
<feature type="transmembrane region" description="Helical" evidence="6">
    <location>
        <begin position="423"/>
        <end position="445"/>
    </location>
</feature>
<keyword evidence="6" id="KW-0812">Transmembrane</keyword>
<reference evidence="10 11" key="1">
    <citation type="submission" date="2022-05" db="EMBL/GenBank/DDBJ databases">
        <authorList>
            <consortium name="Genoscope - CEA"/>
            <person name="William W."/>
        </authorList>
    </citation>
    <scope>NUCLEOTIDE SEQUENCE [LARGE SCALE GENOMIC DNA]</scope>
</reference>
<dbReference type="Proteomes" id="UP001159405">
    <property type="component" value="Unassembled WGS sequence"/>
</dbReference>
<feature type="chain" id="PRO_5047356205" evidence="7">
    <location>
        <begin position="35"/>
        <end position="1934"/>
    </location>
</feature>
<evidence type="ECO:0000256" key="3">
    <source>
        <dbReference type="PROSITE-ProRule" id="PRU00059"/>
    </source>
</evidence>
<evidence type="ECO:0000256" key="7">
    <source>
        <dbReference type="SAM" id="SignalP"/>
    </source>
</evidence>
<dbReference type="PANTHER" id="PTHR24251:SF37">
    <property type="entry name" value="CUB DOMAIN-CONTAINING PROTEIN"/>
    <property type="match status" value="1"/>
</dbReference>
<dbReference type="Pfam" id="PF13516">
    <property type="entry name" value="LRR_6"/>
    <property type="match status" value="3"/>
</dbReference>
<feature type="signal peptide" evidence="7">
    <location>
        <begin position="1"/>
        <end position="34"/>
    </location>
</feature>
<keyword evidence="6" id="KW-0472">Membrane</keyword>
<keyword evidence="2 3" id="KW-1015">Disulfide bond</keyword>
<dbReference type="InterPro" id="IPR012677">
    <property type="entry name" value="Nucleotide-bd_a/b_plait_sf"/>
</dbReference>
<keyword evidence="1" id="KW-0677">Repeat</keyword>
<dbReference type="PROSITE" id="PS01180">
    <property type="entry name" value="CUB"/>
    <property type="match status" value="3"/>
</dbReference>
<dbReference type="InterPro" id="IPR001611">
    <property type="entry name" value="Leu-rich_rpt"/>
</dbReference>
<proteinExistence type="predicted"/>
<name>A0ABN8R900_9CNID</name>
<dbReference type="InterPro" id="IPR000859">
    <property type="entry name" value="CUB_dom"/>
</dbReference>
<dbReference type="Gene3D" id="3.30.70.330">
    <property type="match status" value="1"/>
</dbReference>
<dbReference type="SUPFAM" id="SSF54928">
    <property type="entry name" value="RNA-binding domain, RBD"/>
    <property type="match status" value="1"/>
</dbReference>
<accession>A0ABN8R900</accession>
<dbReference type="SMART" id="SM00368">
    <property type="entry name" value="LRR_RI"/>
    <property type="match status" value="6"/>
</dbReference>
<feature type="region of interest" description="Disordered" evidence="5">
    <location>
        <begin position="911"/>
        <end position="944"/>
    </location>
</feature>
<feature type="region of interest" description="Disordered" evidence="5">
    <location>
        <begin position="652"/>
        <end position="697"/>
    </location>
</feature>
<keyword evidence="4" id="KW-0694">RNA-binding</keyword>
<dbReference type="InterPro" id="IPR000504">
    <property type="entry name" value="RRM_dom"/>
</dbReference>
<dbReference type="SUPFAM" id="SSF49854">
    <property type="entry name" value="Spermadhesin, CUB domain"/>
    <property type="match status" value="3"/>
</dbReference>
<feature type="region of interest" description="Disordered" evidence="5">
    <location>
        <begin position="714"/>
        <end position="733"/>
    </location>
</feature>
<evidence type="ECO:0000313" key="11">
    <source>
        <dbReference type="Proteomes" id="UP001159405"/>
    </source>
</evidence>
<dbReference type="Pfam" id="PF00431">
    <property type="entry name" value="CUB"/>
    <property type="match status" value="3"/>
</dbReference>
<feature type="domain" description="CUB" evidence="8">
    <location>
        <begin position="40"/>
        <end position="160"/>
    </location>
</feature>
<sequence length="1934" mass="211333">MKYLWTLVHFPAGRFCTLRRCAFALFTLIVCADGEAISECNGEKIRLNKTVSISSPDYRGVTSSGRECTWMVESTKGKYLLIKSISLSFGSDIQDECDKGMLEIFDGCDKERFLVEKICNRRAEYDQKEDLWVSSGSCITIKFSPGSGNKCNFLLRVVETEARCGDILPHTNKNQTFVGSLMSTPRGPNKCVWIISVPRGKIELVFKDKFLVTSHGKDCKDDFVQVQDGKFSISPSLGTFCGTARPYPVYSTGQYLRVTLQGSSSGMNLKHSFTAQFNVIDSKPTPQTEAFCSADGIALNPKGGSFRTPRYLDQYPASLHCTWMINADKNHQIVLKFRDFDVEGDSQDCPDDSDFTEVYNGIASWSKIIGRYCGSVIPPAITSDSNKLRIEFHSNTQYAGRGFDAMYSLKAIGEQAAERRNHFTGIMIGTTCGVIFIVLSVLAVFHTRKLRIQRAQSRRSEVASTASFDVHQANAPPSYDTVMASPDLFPSNARQQSRVYAGVPHLHREISHLLGDHESDDEDLPPYPGLPNRDGVVEFCFGEPSRRNSKERHVSESEQPTCQVSAVWYRRGPTNALSSPNVRELEAASENQATTFTLERQTLKESSRPNVQRQDTTSSFSQGNRTVEIELKSASGDINKAKTEKEDNKGFVSAIDTSSKNATKASSTGKDLEESHEVSSHASDNSEKKVANDGAVQKDSDICRDLNMSALHTTSNDTAVSMSSSHRPNESDIYSVSDNHVEKACPTDGANNTARVENERKDLVIDEDGKNLSGRVEIAFQDKTETIFFTHELGEKENHNSVSKDPEEKELINEDNKSNTLERKRISSTQNQSENLVTKNDVNELGLDEHETNLHKQMETGSAELTMVMSILQKCGEENTDTCIIGENSSEISAVQNDKMTADLVRVSDHPTSSTSLNVGLQTSTDTNSNSTCKTLPPPPVDSNQEFIGVKDEVVLPAVDNQLDKIVTHVEVEWDKSMVISENSSLSLGETSPESTHETVIKHMSLESDVGSHLQNTSSGSVCGHTKLVKQFSAEKEGNILMSRFDGDEEKNIVQLVKSSRENLEPGNKKEILTDNVTSQKIPQLSSNPHVEEVPTYRDINAENRLILALRLSCKLSPGNLVKDLDTASVMSLHLMRSLSPGEVSVTKLLQKLPNLSELDLSGNLLGPQGFRVICLALCRNKTLMTLNLANNLADTDSSECIGIMLSSNCCLESLDVSGNALGNDYFSRCVGPALMKNKSLKTLKFSSCGSTDASAILEALCEGNARIAVLDASNNHFGAAFGDGLSRILQKEGCCLQHLDVHGTNLGEEGMASLLAGIQHNGSLVSLNVAGNKVSGLSFLMDFLFSCIFHSNLEELVLNGTKVTDQHDEWKPLDSPSMEGNSSVTKLLLSGCSLTNKALQTLSEKIPGKLKRLCDLDLSSNDQLSSECLSSICTLISLAGPSHLSTLDFSLNSADGIAVDMEKLPELKNLKSLLLKKCRITPPSLVDLSKFIALGSPDSLQISALTLDGIKLSGTDSLRSILGLSADTFLPTIPCGSLELLSLTGCGLNDRDVKPLMCAIAAGNGVLIKEVRLSANRLTDTAVDYLIDQSPGTTLSLQTLDLSINKIRNGGAEKLAGAISSNKLRNMKSLSLADNCIGKAGILALVGIICPASQLRILNLRNQQQPLGEEDMDEIMEQVAMTLGFDLQNSEGSAPDCSHLPSNLSINLTGLGGEPGELGPNLDSQAILTDYSSKHRRTLTLQDALKMSAVLTHPKLDSTEMSQRDWNLVISADKDAPAWLQLASQRECAVYVSNLPLSVTAEKLEGLLDNDADCNVKEVYLLKDQVLRKPNGLAWVLFTDIASVRRAVDYYNSGQAVMYGTPFVISTIHVHILAAGSEENVKNKAMKEMDQRAEDRKADRTANAELVQSNYKESLARHEYSAQHPAYADGRIW</sequence>
<dbReference type="CDD" id="cd00590">
    <property type="entry name" value="RRM_SF"/>
    <property type="match status" value="1"/>
</dbReference>
<dbReference type="Gene3D" id="3.80.10.10">
    <property type="entry name" value="Ribonuclease Inhibitor"/>
    <property type="match status" value="4"/>
</dbReference>
<feature type="region of interest" description="Disordered" evidence="5">
    <location>
        <begin position="600"/>
        <end position="632"/>
    </location>
</feature>
<evidence type="ECO:0000256" key="5">
    <source>
        <dbReference type="SAM" id="MobiDB-lite"/>
    </source>
</evidence>
<feature type="disulfide bond" evidence="3">
    <location>
        <begin position="164"/>
        <end position="191"/>
    </location>
</feature>
<comment type="caution">
    <text evidence="3">Lacks conserved residue(s) required for the propagation of feature annotation.</text>
</comment>
<evidence type="ECO:0000259" key="9">
    <source>
        <dbReference type="PROSITE" id="PS50102"/>
    </source>
</evidence>
<evidence type="ECO:0000256" key="1">
    <source>
        <dbReference type="ARBA" id="ARBA00022737"/>
    </source>
</evidence>
<dbReference type="PANTHER" id="PTHR24251">
    <property type="entry name" value="OVOCHYMASE-RELATED"/>
    <property type="match status" value="1"/>
</dbReference>
<dbReference type="EMBL" id="CALNXK010000205">
    <property type="protein sequence ID" value="CAH3175865.1"/>
    <property type="molecule type" value="Genomic_DNA"/>
</dbReference>
<evidence type="ECO:0000313" key="10">
    <source>
        <dbReference type="EMBL" id="CAH3175865.1"/>
    </source>
</evidence>
<evidence type="ECO:0000259" key="8">
    <source>
        <dbReference type="PROSITE" id="PS01180"/>
    </source>
</evidence>
<dbReference type="SMART" id="SM00042">
    <property type="entry name" value="CUB"/>
    <property type="match status" value="3"/>
</dbReference>
<dbReference type="SUPFAM" id="SSF52047">
    <property type="entry name" value="RNI-like"/>
    <property type="match status" value="2"/>
</dbReference>
<dbReference type="InterPro" id="IPR035979">
    <property type="entry name" value="RBD_domain_sf"/>
</dbReference>
<dbReference type="CDD" id="cd00041">
    <property type="entry name" value="CUB"/>
    <property type="match status" value="3"/>
</dbReference>
<feature type="domain" description="CUB" evidence="8">
    <location>
        <begin position="164"/>
        <end position="280"/>
    </location>
</feature>
<feature type="compositionally biased region" description="Polar residues" evidence="5">
    <location>
        <begin position="911"/>
        <end position="934"/>
    </location>
</feature>
<feature type="compositionally biased region" description="Basic and acidic residues" evidence="5">
    <location>
        <begin position="670"/>
        <end position="697"/>
    </location>
</feature>
<feature type="compositionally biased region" description="Basic and acidic residues" evidence="5">
    <location>
        <begin position="797"/>
        <end position="825"/>
    </location>
</feature>
<comment type="caution">
    <text evidence="10">The sequence shown here is derived from an EMBL/GenBank/DDBJ whole genome shotgun (WGS) entry which is preliminary data.</text>
</comment>
<protein>
    <submittedName>
        <fullName evidence="10">Uncharacterized protein</fullName>
    </submittedName>
</protein>
<dbReference type="Gene3D" id="2.60.120.290">
    <property type="entry name" value="Spermadhesin, CUB domain"/>
    <property type="match status" value="3"/>
</dbReference>